<name>A0A8I3AJU7_VERLO</name>
<dbReference type="AlphaFoldDB" id="A0A8I3AJU7"/>
<organism evidence="1 2">
    <name type="scientific">Verticillium longisporum</name>
    <name type="common">Verticillium dahliae var. longisporum</name>
    <dbReference type="NCBI Taxonomy" id="100787"/>
    <lineage>
        <taxon>Eukaryota</taxon>
        <taxon>Fungi</taxon>
        <taxon>Dikarya</taxon>
        <taxon>Ascomycota</taxon>
        <taxon>Pezizomycotina</taxon>
        <taxon>Sordariomycetes</taxon>
        <taxon>Hypocreomycetidae</taxon>
        <taxon>Glomerellales</taxon>
        <taxon>Plectosphaerellaceae</taxon>
        <taxon>Verticillium</taxon>
    </lineage>
</organism>
<proteinExistence type="predicted"/>
<reference evidence="1" key="1">
    <citation type="journal article" date="2021" name="Mol. Plant Pathol.">
        <title>A 20-kb lineage-specific genomic region tames virulence in pathogenic amphidiploid Verticillium longisporum.</title>
        <authorList>
            <person name="Harting R."/>
            <person name="Starke J."/>
            <person name="Kusch H."/>
            <person name="Poggeler S."/>
            <person name="Maurus I."/>
            <person name="Schluter R."/>
            <person name="Landesfeind M."/>
            <person name="Bulla I."/>
            <person name="Nowrousian M."/>
            <person name="de Jonge R."/>
            <person name="Stahlhut G."/>
            <person name="Hoff K.J."/>
            <person name="Asshauer K.P."/>
            <person name="Thurmer A."/>
            <person name="Stanke M."/>
            <person name="Daniel R."/>
            <person name="Morgenstern B."/>
            <person name="Thomma B.P.H.J."/>
            <person name="Kronstad J.W."/>
            <person name="Braus-Stromeyer S.A."/>
            <person name="Braus G.H."/>
        </authorList>
    </citation>
    <scope>NUCLEOTIDE SEQUENCE</scope>
    <source>
        <strain evidence="1">Vl32</strain>
    </source>
</reference>
<dbReference type="OrthoDB" id="10593685at2759"/>
<sequence>MQQIHCHMRHFARNDIPRIAQGYGEPQVRLPSGAAIVAPAVWLVDRAYQIAVLENIVFVYEREQRRVITLRGA</sequence>
<dbReference type="Proteomes" id="UP000689129">
    <property type="component" value="Unassembled WGS sequence"/>
</dbReference>
<accession>A0A8I3AJU7</accession>
<evidence type="ECO:0000313" key="1">
    <source>
        <dbReference type="EMBL" id="KAG7115393.1"/>
    </source>
</evidence>
<comment type="caution">
    <text evidence="1">The sequence shown here is derived from an EMBL/GenBank/DDBJ whole genome shotgun (WGS) entry which is preliminary data.</text>
</comment>
<dbReference type="EMBL" id="JAEMWZ010000479">
    <property type="protein sequence ID" value="KAG7115393.1"/>
    <property type="molecule type" value="Genomic_DNA"/>
</dbReference>
<gene>
    <name evidence="1" type="ORF">HYQ45_016322</name>
</gene>
<protein>
    <submittedName>
        <fullName evidence="1">Uncharacterized protein</fullName>
    </submittedName>
</protein>
<evidence type="ECO:0000313" key="2">
    <source>
        <dbReference type="Proteomes" id="UP000689129"/>
    </source>
</evidence>